<dbReference type="InterPro" id="IPR036388">
    <property type="entry name" value="WH-like_DNA-bd_sf"/>
</dbReference>
<sequence>MPPDALSSDLGWAESTGVAMSELRFEPADVARVRFTVSPVWETVSSMWVLQNPVRHAVHLSWIDRARAALRRPEVAVRIRPLRELTAPRRWLPDFLTPAAPRADVTMAEQLDQIAATPPDVVIRDLLSTLPSGPLTPYAQAMLLQPRRLLPELIDALRVWHDEAIAPDWPRFRALLEADIAHRAAQLAEEGTGRLLDQLHPSLHWLGDRVVSDDPFERDFDLGGRGLALNPGIFTDRRVLWNLEQDSLPAGAYPVRAVGTLWEAAPTLPGDPLARVVGSGRATLLHLLDSAATTTDLARRTGFSAGTVSQHLAALLAAGLVTRIRRGRHVFYCNTDVAMALLRAARGE</sequence>
<dbReference type="SMART" id="SM00418">
    <property type="entry name" value="HTH_ARSR"/>
    <property type="match status" value="1"/>
</dbReference>
<dbReference type="AlphaFoldDB" id="A0A1A8ZZ38"/>
<proteinExistence type="predicted"/>
<organism evidence="2 3">
    <name type="scientific">Micromonospora auratinigra</name>
    <dbReference type="NCBI Taxonomy" id="261654"/>
    <lineage>
        <taxon>Bacteria</taxon>
        <taxon>Bacillati</taxon>
        <taxon>Actinomycetota</taxon>
        <taxon>Actinomycetes</taxon>
        <taxon>Micromonosporales</taxon>
        <taxon>Micromonosporaceae</taxon>
        <taxon>Micromonospora</taxon>
    </lineage>
</organism>
<dbReference type="InterPro" id="IPR036390">
    <property type="entry name" value="WH_DNA-bd_sf"/>
</dbReference>
<dbReference type="CDD" id="cd00090">
    <property type="entry name" value="HTH_ARSR"/>
    <property type="match status" value="1"/>
</dbReference>
<reference evidence="3" key="1">
    <citation type="submission" date="2016-06" db="EMBL/GenBank/DDBJ databases">
        <authorList>
            <person name="Varghese N."/>
            <person name="Submissions Spin"/>
        </authorList>
    </citation>
    <scope>NUCLEOTIDE SEQUENCE [LARGE SCALE GENOMIC DNA]</scope>
    <source>
        <strain evidence="3">DSM 44815</strain>
    </source>
</reference>
<name>A0A1A8ZZ38_9ACTN</name>
<evidence type="ECO:0000259" key="1">
    <source>
        <dbReference type="PROSITE" id="PS50987"/>
    </source>
</evidence>
<dbReference type="InterPro" id="IPR001845">
    <property type="entry name" value="HTH_ArsR_DNA-bd_dom"/>
</dbReference>
<dbReference type="PROSITE" id="PS50987">
    <property type="entry name" value="HTH_ARSR_2"/>
    <property type="match status" value="1"/>
</dbReference>
<dbReference type="InterPro" id="IPR011991">
    <property type="entry name" value="ArsR-like_HTH"/>
</dbReference>
<evidence type="ECO:0000313" key="2">
    <source>
        <dbReference type="EMBL" id="SBT49202.1"/>
    </source>
</evidence>
<dbReference type="SUPFAM" id="SSF46785">
    <property type="entry name" value="Winged helix' DNA-binding domain"/>
    <property type="match status" value="1"/>
</dbReference>
<dbReference type="EMBL" id="LT594323">
    <property type="protein sequence ID" value="SBT49202.1"/>
    <property type="molecule type" value="Genomic_DNA"/>
</dbReference>
<protein>
    <submittedName>
        <fullName evidence="2">Regulatory protein, arsR family</fullName>
    </submittedName>
</protein>
<feature type="domain" description="HTH arsR-type" evidence="1">
    <location>
        <begin position="261"/>
        <end position="348"/>
    </location>
</feature>
<accession>A0A1A8ZZ38</accession>
<dbReference type="PATRIC" id="fig|261654.4.peg.4388"/>
<dbReference type="InterPro" id="IPR000835">
    <property type="entry name" value="HTH_MarR-typ"/>
</dbReference>
<dbReference type="GO" id="GO:0003700">
    <property type="term" value="F:DNA-binding transcription factor activity"/>
    <property type="evidence" value="ECO:0007669"/>
    <property type="project" value="InterPro"/>
</dbReference>
<dbReference type="Pfam" id="PF12802">
    <property type="entry name" value="MarR_2"/>
    <property type="match status" value="1"/>
</dbReference>
<keyword evidence="3" id="KW-1185">Reference proteome</keyword>
<evidence type="ECO:0000313" key="3">
    <source>
        <dbReference type="Proteomes" id="UP000199385"/>
    </source>
</evidence>
<dbReference type="Gene3D" id="1.10.10.10">
    <property type="entry name" value="Winged helix-like DNA-binding domain superfamily/Winged helix DNA-binding domain"/>
    <property type="match status" value="1"/>
</dbReference>
<dbReference type="Proteomes" id="UP000199385">
    <property type="component" value="Chromosome I"/>
</dbReference>
<gene>
    <name evidence="2" type="ORF">GA0070611_4320</name>
</gene>
<dbReference type="STRING" id="261654.GA0070611_4320"/>